<evidence type="ECO:0000313" key="4">
    <source>
        <dbReference type="Proteomes" id="UP000293345"/>
    </source>
</evidence>
<organism evidence="3 4">
    <name type="scientific">Senegalimassilia faecalis</name>
    <dbReference type="NCBI Taxonomy" id="2509433"/>
    <lineage>
        <taxon>Bacteria</taxon>
        <taxon>Bacillati</taxon>
        <taxon>Actinomycetota</taxon>
        <taxon>Coriobacteriia</taxon>
        <taxon>Coriobacteriales</taxon>
        <taxon>Coriobacteriaceae</taxon>
        <taxon>Senegalimassilia</taxon>
    </lineage>
</organism>
<dbReference type="RefSeq" id="WP_129423122.1">
    <property type="nucleotide sequence ID" value="NZ_SDPW01000001.1"/>
</dbReference>
<evidence type="ECO:0000313" key="3">
    <source>
        <dbReference type="EMBL" id="RXZ53417.1"/>
    </source>
</evidence>
<sequence>MNAGLFNEAGSGMMITVALDNATNHPIVAPDCGLNMGSNASAHERYLDLLCSFDFLYCLCVFVAGVGTGLAYPACCFYSENRISNVASQILGGDPKARRELLPDDDDDKIAMCLRELYRLASNESLQKDSKFYWGFDPSRVLRKFLQDHPEQSDEQPPDMFSYNNPDRDPNNTSH</sequence>
<keyword evidence="4" id="KW-1185">Reference proteome</keyword>
<protein>
    <submittedName>
        <fullName evidence="3">Uncharacterized protein</fullName>
    </submittedName>
</protein>
<dbReference type="AlphaFoldDB" id="A0A4V1QTR8"/>
<proteinExistence type="predicted"/>
<reference evidence="3 4" key="1">
    <citation type="submission" date="2019-01" db="EMBL/GenBank/DDBJ databases">
        <title>Senegalimassilia sp. nov. KGMB04484 isolated human feces.</title>
        <authorList>
            <person name="Han K.-I."/>
            <person name="Kim J.-S."/>
            <person name="Lee K.C."/>
            <person name="Suh M.K."/>
            <person name="Eom M.K."/>
            <person name="Lee J.H."/>
            <person name="Park S.-H."/>
            <person name="Kang S.W."/>
            <person name="Park J.-E."/>
            <person name="Oh B.S."/>
            <person name="Yu S.Y."/>
            <person name="Choi S.-H."/>
            <person name="Lee D.H."/>
            <person name="Yoon H."/>
            <person name="Kim B.-Y."/>
            <person name="Lee J.H."/>
            <person name="Lee J.-S."/>
        </authorList>
    </citation>
    <scope>NUCLEOTIDE SEQUENCE [LARGE SCALE GENOMIC DNA]</scope>
    <source>
        <strain evidence="3 4">KGMB04484</strain>
    </source>
</reference>
<dbReference type="Proteomes" id="UP000293345">
    <property type="component" value="Unassembled WGS sequence"/>
</dbReference>
<keyword evidence="2" id="KW-0812">Transmembrane</keyword>
<evidence type="ECO:0000256" key="2">
    <source>
        <dbReference type="SAM" id="Phobius"/>
    </source>
</evidence>
<feature type="compositionally biased region" description="Basic and acidic residues" evidence="1">
    <location>
        <begin position="166"/>
        <end position="175"/>
    </location>
</feature>
<keyword evidence="2" id="KW-1133">Transmembrane helix</keyword>
<feature type="transmembrane region" description="Helical" evidence="2">
    <location>
        <begin position="55"/>
        <end position="74"/>
    </location>
</feature>
<feature type="region of interest" description="Disordered" evidence="1">
    <location>
        <begin position="146"/>
        <end position="175"/>
    </location>
</feature>
<evidence type="ECO:0000256" key="1">
    <source>
        <dbReference type="SAM" id="MobiDB-lite"/>
    </source>
</evidence>
<name>A0A4V1QTR8_9ACTN</name>
<comment type="caution">
    <text evidence="3">The sequence shown here is derived from an EMBL/GenBank/DDBJ whole genome shotgun (WGS) entry which is preliminary data.</text>
</comment>
<keyword evidence="2" id="KW-0472">Membrane</keyword>
<accession>A0A4V1QTR8</accession>
<gene>
    <name evidence="3" type="ORF">ET524_02105</name>
</gene>
<dbReference type="EMBL" id="SDPW01000001">
    <property type="protein sequence ID" value="RXZ53417.1"/>
    <property type="molecule type" value="Genomic_DNA"/>
</dbReference>